<proteinExistence type="inferred from homology"/>
<evidence type="ECO:0000313" key="11">
    <source>
        <dbReference type="Proteomes" id="UP001228403"/>
    </source>
</evidence>
<gene>
    <name evidence="10" type="ORF">QUW02_05395</name>
</gene>
<evidence type="ECO:0000256" key="2">
    <source>
        <dbReference type="ARBA" id="ARBA00007613"/>
    </source>
</evidence>
<dbReference type="PANTHER" id="PTHR30026">
    <property type="entry name" value="OUTER MEMBRANE PROTEIN TOLC"/>
    <property type="match status" value="1"/>
</dbReference>
<feature type="coiled-coil region" evidence="8">
    <location>
        <begin position="333"/>
        <end position="360"/>
    </location>
</feature>
<dbReference type="Pfam" id="PF02321">
    <property type="entry name" value="OEP"/>
    <property type="match status" value="1"/>
</dbReference>
<sequence>MKKKKYVFGFLFLLLFSASASAQVTLEQCYDSARANYPVIRQFDLLERTEQFTLENIKRSFLPQLNLSARASWQSDVTKLPFEMPGMNIEWMEQDQYQLVLELKQLVYDGGMVRARREWQKARTEADRQQAEVELYALHQRIDQVYFGILLQNAQHKQMQLLQEQLQKSLEQVQAFLKRGVVCPADVDAVQVELRTVEQSVRSLETSRKAYCEVLALLTGMDSLRAEALVTPAVTESGSEILRPELQLFARQKNMLLAQKETTRAGIRPTLGLFMQSGYGDPGLNMLKGGFSPYYIAGVQLSWNIGKLYTLKNERRLIDEQMSQVDIRQSTFLLNTRAEAIQARRNIERIRDEIQADEDIIRMRGQILESAQARVANGILSVLEMLRMVLEKEQACQNKAIHEVELLQARYALKRIQNN</sequence>
<keyword evidence="6" id="KW-0472">Membrane</keyword>
<evidence type="ECO:0000313" key="10">
    <source>
        <dbReference type="EMBL" id="MDM8145363.1"/>
    </source>
</evidence>
<feature type="signal peptide" evidence="9">
    <location>
        <begin position="1"/>
        <end position="22"/>
    </location>
</feature>
<evidence type="ECO:0000256" key="6">
    <source>
        <dbReference type="ARBA" id="ARBA00023136"/>
    </source>
</evidence>
<comment type="caution">
    <text evidence="10">The sequence shown here is derived from an EMBL/GenBank/DDBJ whole genome shotgun (WGS) entry which is preliminary data.</text>
</comment>
<accession>A0ABT7U4A5</accession>
<name>A0ABT7U4A5_9BACE</name>
<evidence type="ECO:0000256" key="5">
    <source>
        <dbReference type="ARBA" id="ARBA00022692"/>
    </source>
</evidence>
<keyword evidence="3" id="KW-0813">Transport</keyword>
<protein>
    <submittedName>
        <fullName evidence="10">TolC family protein</fullName>
    </submittedName>
</protein>
<keyword evidence="8" id="KW-0175">Coiled coil</keyword>
<reference evidence="11" key="1">
    <citation type="submission" date="2023-07" db="EMBL/GenBank/DDBJ databases">
        <title>Identification and characterization of horizontal gene transfer across gut microbiota members of farm animals based on homology search.</title>
        <authorList>
            <person name="Schwarzerova J."/>
            <person name="Nykrynova M."/>
            <person name="Jureckova K."/>
            <person name="Cejkova D."/>
            <person name="Rychlik I."/>
        </authorList>
    </citation>
    <scope>NUCLEOTIDE SEQUENCE [LARGE SCALE GENOMIC DNA]</scope>
    <source>
        <strain evidence="11">ET4</strain>
    </source>
</reference>
<dbReference type="PANTHER" id="PTHR30026:SF20">
    <property type="entry name" value="OUTER MEMBRANE PROTEIN TOLC"/>
    <property type="match status" value="1"/>
</dbReference>
<dbReference type="InterPro" id="IPR051906">
    <property type="entry name" value="TolC-like"/>
</dbReference>
<comment type="similarity">
    <text evidence="2">Belongs to the outer membrane factor (OMF) (TC 1.B.17) family.</text>
</comment>
<comment type="subcellular location">
    <subcellularLocation>
        <location evidence="1">Cell outer membrane</location>
    </subcellularLocation>
</comment>
<keyword evidence="4" id="KW-1134">Transmembrane beta strand</keyword>
<feature type="chain" id="PRO_5046747048" evidence="9">
    <location>
        <begin position="23"/>
        <end position="419"/>
    </location>
</feature>
<dbReference type="SUPFAM" id="SSF56954">
    <property type="entry name" value="Outer membrane efflux proteins (OEP)"/>
    <property type="match status" value="1"/>
</dbReference>
<keyword evidence="5" id="KW-0812">Transmembrane</keyword>
<organism evidence="10 11">
    <name type="scientific">Bacteroides eggerthii</name>
    <dbReference type="NCBI Taxonomy" id="28111"/>
    <lineage>
        <taxon>Bacteria</taxon>
        <taxon>Pseudomonadati</taxon>
        <taxon>Bacteroidota</taxon>
        <taxon>Bacteroidia</taxon>
        <taxon>Bacteroidales</taxon>
        <taxon>Bacteroidaceae</taxon>
        <taxon>Bacteroides</taxon>
    </lineage>
</organism>
<evidence type="ECO:0000256" key="4">
    <source>
        <dbReference type="ARBA" id="ARBA00022452"/>
    </source>
</evidence>
<evidence type="ECO:0000256" key="7">
    <source>
        <dbReference type="ARBA" id="ARBA00023237"/>
    </source>
</evidence>
<keyword evidence="11" id="KW-1185">Reference proteome</keyword>
<evidence type="ECO:0000256" key="9">
    <source>
        <dbReference type="SAM" id="SignalP"/>
    </source>
</evidence>
<evidence type="ECO:0000256" key="1">
    <source>
        <dbReference type="ARBA" id="ARBA00004442"/>
    </source>
</evidence>
<dbReference type="Proteomes" id="UP001228403">
    <property type="component" value="Unassembled WGS sequence"/>
</dbReference>
<keyword evidence="9" id="KW-0732">Signal</keyword>
<dbReference type="InterPro" id="IPR003423">
    <property type="entry name" value="OMP_efflux"/>
</dbReference>
<dbReference type="EMBL" id="JAUDCF010000008">
    <property type="protein sequence ID" value="MDM8145363.1"/>
    <property type="molecule type" value="Genomic_DNA"/>
</dbReference>
<keyword evidence="7" id="KW-0998">Cell outer membrane</keyword>
<evidence type="ECO:0000256" key="8">
    <source>
        <dbReference type="SAM" id="Coils"/>
    </source>
</evidence>
<evidence type="ECO:0000256" key="3">
    <source>
        <dbReference type="ARBA" id="ARBA00022448"/>
    </source>
</evidence>
<dbReference type="Gene3D" id="1.20.1600.10">
    <property type="entry name" value="Outer membrane efflux proteins (OEP)"/>
    <property type="match status" value="1"/>
</dbReference>